<keyword evidence="3" id="KW-1185">Reference proteome</keyword>
<reference evidence="2 3" key="1">
    <citation type="submission" date="2024-09" db="EMBL/GenBank/DDBJ databases">
        <title>Novel species of the genus Pelomonas and Roseateles isolated from streams.</title>
        <authorList>
            <person name="Lu H."/>
        </authorList>
    </citation>
    <scope>NUCLEOTIDE SEQUENCE [LARGE SCALE GENOMIC DNA]</scope>
    <source>
        <strain evidence="2 3">DC23W</strain>
    </source>
</reference>
<accession>A0ABW7EPQ2</accession>
<dbReference type="Proteomes" id="UP001606300">
    <property type="component" value="Unassembled WGS sequence"/>
</dbReference>
<dbReference type="RefSeq" id="WP_394471541.1">
    <property type="nucleotide sequence ID" value="NZ_JBIGHY010000005.1"/>
</dbReference>
<dbReference type="Pfam" id="PF15611">
    <property type="entry name" value="EH_Signature"/>
    <property type="match status" value="1"/>
</dbReference>
<proteinExistence type="predicted"/>
<dbReference type="EMBL" id="JBIGHY010000005">
    <property type="protein sequence ID" value="MFG6415482.1"/>
    <property type="molecule type" value="Genomic_DNA"/>
</dbReference>
<gene>
    <name evidence="2" type="ORF">ACG02S_16420</name>
</gene>
<name>A0ABW7EPQ2_9BURK</name>
<organism evidence="2 3">
    <name type="scientific">Pelomonas dachongensis</name>
    <dbReference type="NCBI Taxonomy" id="3299029"/>
    <lineage>
        <taxon>Bacteria</taxon>
        <taxon>Pseudomonadati</taxon>
        <taxon>Pseudomonadota</taxon>
        <taxon>Betaproteobacteria</taxon>
        <taxon>Burkholderiales</taxon>
        <taxon>Sphaerotilaceae</taxon>
        <taxon>Roseateles</taxon>
    </lineage>
</organism>
<dbReference type="InterPro" id="IPR028943">
    <property type="entry name" value="ZorC_EH_Signature_dom"/>
</dbReference>
<feature type="domain" description="Zorya protein ZorC EH" evidence="1">
    <location>
        <begin position="233"/>
        <end position="451"/>
    </location>
</feature>
<evidence type="ECO:0000313" key="3">
    <source>
        <dbReference type="Proteomes" id="UP001606300"/>
    </source>
</evidence>
<comment type="caution">
    <text evidence="2">The sequence shown here is derived from an EMBL/GenBank/DDBJ whole genome shotgun (WGS) entry which is preliminary data.</text>
</comment>
<protein>
    <submittedName>
        <fullName evidence="2">EH signature domain-containing protein</fullName>
    </submittedName>
</protein>
<evidence type="ECO:0000259" key="1">
    <source>
        <dbReference type="Pfam" id="PF15611"/>
    </source>
</evidence>
<evidence type="ECO:0000313" key="2">
    <source>
        <dbReference type="EMBL" id="MFG6415482.1"/>
    </source>
</evidence>
<sequence>MFAALPSGFPALDAAVEALGRFSIAAPPALDPIGLRMRKLYAAARADGYQHLGRGALRRLPYALWVEGEPPLSSTDPELIRAYWDQHLPEAVRDARAAKRWLVPLFYVYCHTFRKPDTDFQDFAHRIRLALTAASGPAAERFSRLHAEQRWFSPNEVGIYLGKTIAQGPGQVRDVLATLELWPGFVEEPICSEAFAGALRAPNDVLSQERVIERMKSWARADSGPKSAPMLRYGEHRVALADGLVKPWLQQKPADGIRHGLASFLIKHYGDPRMLTEVHAGHRWQGVAPATIATVRRWLVGDTLQGFMRLLQLTADEIWRHRERFWMAYYDHGAIEEAWLALGSQAAWHAQRAFSKADWAQYGALVSGATSDQSVLFLRIGQMIFMEWSHNGALRACAYTDADVPAMYLPEYRGEELRNVESYDFHNGQNQRPQLMHMNSEGGTWQRKARDFIAQHTGVRLSDKAIIG</sequence>